<dbReference type="Pfam" id="PF01553">
    <property type="entry name" value="Acyltransferase"/>
    <property type="match status" value="1"/>
</dbReference>
<dbReference type="AlphaFoldDB" id="A0A644YY87"/>
<dbReference type="PANTHER" id="PTHR30068">
    <property type="entry name" value="URONATE ISOMERASE"/>
    <property type="match status" value="1"/>
</dbReference>
<reference evidence="2" key="1">
    <citation type="submission" date="2019-08" db="EMBL/GenBank/DDBJ databases">
        <authorList>
            <person name="Kucharzyk K."/>
            <person name="Murdoch R.W."/>
            <person name="Higgins S."/>
            <person name="Loffler F."/>
        </authorList>
    </citation>
    <scope>NUCLEOTIDE SEQUENCE</scope>
</reference>
<sequence>MQNFDDIRPLYDGEVPSVIRSLINDPYFRRAAEPLIKPITWEIFSGAMLACKSINDFQRTIIYPFMKQLIAKTTSELTGIGFEEFKDGSSHIYISNHRDIVLDAAFLNILFFDKGIDTSEIAIGDNLLIYNWITDLVRLNKSFIVKRRVSIREMLDTSKHLSEYIYDTITRRNQSIWIAQREGRAKDSDDKTQTSLLKMLTLYNSSKPAEALRSLNIVPLSITYEFDPCDYLKAREYQLKRDNPGYKKSQADDIENMQTGILGYKGKVFFKFGNRINENLSAVDANANRTEILEIATKAIDAEIYKNYVFFPINYIAYDLMENSDSFAGQYTEEDKLFFNNYIDGQIAKIKIPDKDYDFLRKKLIEMYGNTVKNFVSAQKAQDEEERVKG</sequence>
<gene>
    <name evidence="2" type="ORF">SDC9_80007</name>
</gene>
<organism evidence="2">
    <name type="scientific">bioreactor metagenome</name>
    <dbReference type="NCBI Taxonomy" id="1076179"/>
    <lineage>
        <taxon>unclassified sequences</taxon>
        <taxon>metagenomes</taxon>
        <taxon>ecological metagenomes</taxon>
    </lineage>
</organism>
<name>A0A644YY87_9ZZZZ</name>
<dbReference type="InterPro" id="IPR002123">
    <property type="entry name" value="Plipid/glycerol_acylTrfase"/>
</dbReference>
<proteinExistence type="predicted"/>
<dbReference type="EMBL" id="VSSQ01006658">
    <property type="protein sequence ID" value="MPM33432.1"/>
    <property type="molecule type" value="Genomic_DNA"/>
</dbReference>
<dbReference type="GO" id="GO:0016746">
    <property type="term" value="F:acyltransferase activity"/>
    <property type="evidence" value="ECO:0007669"/>
    <property type="project" value="InterPro"/>
</dbReference>
<evidence type="ECO:0000259" key="1">
    <source>
        <dbReference type="Pfam" id="PF01553"/>
    </source>
</evidence>
<dbReference type="GO" id="GO:0019698">
    <property type="term" value="P:D-galacturonate catabolic process"/>
    <property type="evidence" value="ECO:0007669"/>
    <property type="project" value="TreeGrafter"/>
</dbReference>
<evidence type="ECO:0000313" key="2">
    <source>
        <dbReference type="EMBL" id="MPM33432.1"/>
    </source>
</evidence>
<accession>A0A644YY87</accession>
<dbReference type="PANTHER" id="PTHR30068:SF3">
    <property type="entry name" value="PHOSPHOLIPID_GLYCEROL ACYLTRANSFERASE DOMAIN-CONTAINING PROTEIN"/>
    <property type="match status" value="1"/>
</dbReference>
<protein>
    <recommendedName>
        <fullName evidence="1">Phospholipid/glycerol acyltransferase domain-containing protein</fullName>
    </recommendedName>
</protein>
<dbReference type="GO" id="GO:0042840">
    <property type="term" value="P:D-glucuronate catabolic process"/>
    <property type="evidence" value="ECO:0007669"/>
    <property type="project" value="TreeGrafter"/>
</dbReference>
<feature type="domain" description="Phospholipid/glycerol acyltransferase" evidence="1">
    <location>
        <begin position="83"/>
        <end position="184"/>
    </location>
</feature>
<comment type="caution">
    <text evidence="2">The sequence shown here is derived from an EMBL/GenBank/DDBJ whole genome shotgun (WGS) entry which is preliminary data.</text>
</comment>